<comment type="function">
    <text evidence="2">Antitoxin component of a type II toxin-antitoxin (TA) system.</text>
</comment>
<evidence type="ECO:0000313" key="4">
    <source>
        <dbReference type="Proteomes" id="UP000318080"/>
    </source>
</evidence>
<dbReference type="AlphaFoldDB" id="A0A540R6D4"/>
<dbReference type="InterPro" id="IPR036165">
    <property type="entry name" value="YefM-like_sf"/>
</dbReference>
<evidence type="ECO:0000256" key="2">
    <source>
        <dbReference type="RuleBase" id="RU362080"/>
    </source>
</evidence>
<organism evidence="3 4">
    <name type="scientific">Corynebacterium phoceense</name>
    <dbReference type="NCBI Taxonomy" id="1686286"/>
    <lineage>
        <taxon>Bacteria</taxon>
        <taxon>Bacillati</taxon>
        <taxon>Actinomycetota</taxon>
        <taxon>Actinomycetes</taxon>
        <taxon>Mycobacteriales</taxon>
        <taxon>Corynebacteriaceae</taxon>
        <taxon>Corynebacterium</taxon>
    </lineage>
</organism>
<dbReference type="RefSeq" id="WP_082723221.1">
    <property type="nucleotide sequence ID" value="NZ_VHIR01000010.1"/>
</dbReference>
<dbReference type="NCBIfam" id="TIGR01552">
    <property type="entry name" value="phd_fam"/>
    <property type="match status" value="1"/>
</dbReference>
<reference evidence="3 4" key="1">
    <citation type="submission" date="2019-06" db="EMBL/GenBank/DDBJ databases">
        <title>Draft genome of C. phoceense Strain 272.</title>
        <authorList>
            <person name="Pacheco L.G.C."/>
            <person name="Barberis C.M."/>
            <person name="Almuzara M.N."/>
            <person name="Traglia G.M."/>
            <person name="Santos C.S."/>
            <person name="Rocha D.J.P.G."/>
            <person name="Aguiar E.R.G.R."/>
            <person name="Vay C.A."/>
        </authorList>
    </citation>
    <scope>NUCLEOTIDE SEQUENCE [LARGE SCALE GENOMIC DNA]</scope>
    <source>
        <strain evidence="3 4">272</strain>
    </source>
</reference>
<comment type="caution">
    <text evidence="3">The sequence shown here is derived from an EMBL/GenBank/DDBJ whole genome shotgun (WGS) entry which is preliminary data.</text>
</comment>
<dbReference type="InterPro" id="IPR006442">
    <property type="entry name" value="Antitoxin_Phd/YefM"/>
</dbReference>
<dbReference type="Gene3D" id="3.40.1620.10">
    <property type="entry name" value="YefM-like domain"/>
    <property type="match status" value="1"/>
</dbReference>
<dbReference type="EMBL" id="VHIR01000010">
    <property type="protein sequence ID" value="TQE43300.1"/>
    <property type="molecule type" value="Genomic_DNA"/>
</dbReference>
<proteinExistence type="inferred from homology"/>
<dbReference type="Proteomes" id="UP000318080">
    <property type="component" value="Unassembled WGS sequence"/>
</dbReference>
<protein>
    <recommendedName>
        <fullName evidence="2">Antitoxin</fullName>
    </recommendedName>
</protein>
<evidence type="ECO:0000256" key="1">
    <source>
        <dbReference type="ARBA" id="ARBA00009981"/>
    </source>
</evidence>
<sequence length="103" mass="11526">MQREHRDELGVTIDESRFTGKRTIVTRNGKRVAAIVPVSDLERLEELAMEADVAAFDEARRADDGKRIPWRDIRDSSSARDGIFGCRGHRVSALKIGFSLLSA</sequence>
<dbReference type="SUPFAM" id="SSF143120">
    <property type="entry name" value="YefM-like"/>
    <property type="match status" value="1"/>
</dbReference>
<comment type="similarity">
    <text evidence="1 2">Belongs to the phD/YefM antitoxin family.</text>
</comment>
<keyword evidence="4" id="KW-1185">Reference proteome</keyword>
<name>A0A540R6D4_9CORY</name>
<accession>A0A540R6D4</accession>
<gene>
    <name evidence="3" type="ORF">EJK80_08095</name>
</gene>
<dbReference type="Pfam" id="PF02604">
    <property type="entry name" value="PhdYeFM_antitox"/>
    <property type="match status" value="1"/>
</dbReference>
<evidence type="ECO:0000313" key="3">
    <source>
        <dbReference type="EMBL" id="TQE43300.1"/>
    </source>
</evidence>